<name>A0A0B6YWU2_9EUPU</name>
<proteinExistence type="predicted"/>
<feature type="compositionally biased region" description="Polar residues" evidence="1">
    <location>
        <begin position="31"/>
        <end position="46"/>
    </location>
</feature>
<reference evidence="2" key="1">
    <citation type="submission" date="2014-12" db="EMBL/GenBank/DDBJ databases">
        <title>Insight into the proteome of Arion vulgaris.</title>
        <authorList>
            <person name="Aradska J."/>
            <person name="Bulat T."/>
            <person name="Smidak R."/>
            <person name="Sarate P."/>
            <person name="Gangsoo J."/>
            <person name="Sialana F."/>
            <person name="Bilban M."/>
            <person name="Lubec G."/>
        </authorList>
    </citation>
    <scope>NUCLEOTIDE SEQUENCE</scope>
    <source>
        <tissue evidence="2">Skin</tissue>
    </source>
</reference>
<gene>
    <name evidence="2" type="primary">ORF40405</name>
</gene>
<sequence length="71" mass="7473">RVETDRLSGNDGTISVQDIVDQVISQTEMISELRTSSARDTSKLTPSSGQSDISGQSSGLSTQSNSGPKFP</sequence>
<evidence type="ECO:0000256" key="1">
    <source>
        <dbReference type="SAM" id="MobiDB-lite"/>
    </source>
</evidence>
<feature type="compositionally biased region" description="Low complexity" evidence="1">
    <location>
        <begin position="47"/>
        <end position="61"/>
    </location>
</feature>
<dbReference type="AlphaFoldDB" id="A0A0B6YWU2"/>
<feature type="compositionally biased region" description="Polar residues" evidence="1">
    <location>
        <begin position="62"/>
        <end position="71"/>
    </location>
</feature>
<organism evidence="2">
    <name type="scientific">Arion vulgaris</name>
    <dbReference type="NCBI Taxonomy" id="1028688"/>
    <lineage>
        <taxon>Eukaryota</taxon>
        <taxon>Metazoa</taxon>
        <taxon>Spiralia</taxon>
        <taxon>Lophotrochozoa</taxon>
        <taxon>Mollusca</taxon>
        <taxon>Gastropoda</taxon>
        <taxon>Heterobranchia</taxon>
        <taxon>Euthyneura</taxon>
        <taxon>Panpulmonata</taxon>
        <taxon>Eupulmonata</taxon>
        <taxon>Stylommatophora</taxon>
        <taxon>Helicina</taxon>
        <taxon>Arionoidea</taxon>
        <taxon>Arionidae</taxon>
        <taxon>Arion</taxon>
    </lineage>
</organism>
<feature type="region of interest" description="Disordered" evidence="1">
    <location>
        <begin position="31"/>
        <end position="71"/>
    </location>
</feature>
<dbReference type="EMBL" id="HACG01013934">
    <property type="protein sequence ID" value="CEK60799.1"/>
    <property type="molecule type" value="Transcribed_RNA"/>
</dbReference>
<accession>A0A0B6YWU2</accession>
<feature type="non-terminal residue" evidence="2">
    <location>
        <position position="1"/>
    </location>
</feature>
<feature type="non-terminal residue" evidence="2">
    <location>
        <position position="71"/>
    </location>
</feature>
<protein>
    <submittedName>
        <fullName evidence="2">Uncharacterized protein</fullName>
    </submittedName>
</protein>
<evidence type="ECO:0000313" key="2">
    <source>
        <dbReference type="EMBL" id="CEK60799.1"/>
    </source>
</evidence>